<organism evidence="1 2">
    <name type="scientific">Smallanthus sonchifolius</name>
    <dbReference type="NCBI Taxonomy" id="185202"/>
    <lineage>
        <taxon>Eukaryota</taxon>
        <taxon>Viridiplantae</taxon>
        <taxon>Streptophyta</taxon>
        <taxon>Embryophyta</taxon>
        <taxon>Tracheophyta</taxon>
        <taxon>Spermatophyta</taxon>
        <taxon>Magnoliopsida</taxon>
        <taxon>eudicotyledons</taxon>
        <taxon>Gunneridae</taxon>
        <taxon>Pentapetalae</taxon>
        <taxon>asterids</taxon>
        <taxon>campanulids</taxon>
        <taxon>Asterales</taxon>
        <taxon>Asteraceae</taxon>
        <taxon>Asteroideae</taxon>
        <taxon>Heliantheae alliance</taxon>
        <taxon>Millerieae</taxon>
        <taxon>Smallanthus</taxon>
    </lineage>
</organism>
<evidence type="ECO:0000313" key="2">
    <source>
        <dbReference type="Proteomes" id="UP001056120"/>
    </source>
</evidence>
<gene>
    <name evidence="1" type="ORF">L1987_33314</name>
</gene>
<evidence type="ECO:0000313" key="1">
    <source>
        <dbReference type="EMBL" id="KAI3798047.1"/>
    </source>
</evidence>
<reference evidence="2" key="1">
    <citation type="journal article" date="2022" name="Mol. Ecol. Resour.">
        <title>The genomes of chicory, endive, great burdock and yacon provide insights into Asteraceae palaeo-polyploidization history and plant inulin production.</title>
        <authorList>
            <person name="Fan W."/>
            <person name="Wang S."/>
            <person name="Wang H."/>
            <person name="Wang A."/>
            <person name="Jiang F."/>
            <person name="Liu H."/>
            <person name="Zhao H."/>
            <person name="Xu D."/>
            <person name="Zhang Y."/>
        </authorList>
    </citation>
    <scope>NUCLEOTIDE SEQUENCE [LARGE SCALE GENOMIC DNA]</scope>
    <source>
        <strain evidence="2">cv. Yunnan</strain>
    </source>
</reference>
<name>A0ACB9HR12_9ASTR</name>
<proteinExistence type="predicted"/>
<comment type="caution">
    <text evidence="1">The sequence shown here is derived from an EMBL/GenBank/DDBJ whole genome shotgun (WGS) entry which is preliminary data.</text>
</comment>
<protein>
    <submittedName>
        <fullName evidence="1">Uncharacterized protein</fullName>
    </submittedName>
</protein>
<keyword evidence="2" id="KW-1185">Reference proteome</keyword>
<dbReference type="Proteomes" id="UP001056120">
    <property type="component" value="Linkage Group LG11"/>
</dbReference>
<sequence length="197" mass="21697">MKVNFPTFHRRFVALFSTMTPNPVQRGDMPAQPSSQDPTPSTSKDSPSSTHSSFDRTLSPSPKRKKVQHSPPRHKSKKPIVEQMAPQQAPVKPTRRSKSVRFPLPNIGSTQVSQSHQSRSQNMPDISKGKKHITNGPSNKDVSLGFGDSPNPIGKMLPSKPSKSLKRKRSDISISSLHDEDIPPIPTTKGDHLTGEK</sequence>
<dbReference type="EMBL" id="CM042028">
    <property type="protein sequence ID" value="KAI3798047.1"/>
    <property type="molecule type" value="Genomic_DNA"/>
</dbReference>
<reference evidence="1 2" key="2">
    <citation type="journal article" date="2022" name="Mol. Ecol. Resour.">
        <title>The genomes of chicory, endive, great burdock and yacon provide insights into Asteraceae paleo-polyploidization history and plant inulin production.</title>
        <authorList>
            <person name="Fan W."/>
            <person name="Wang S."/>
            <person name="Wang H."/>
            <person name="Wang A."/>
            <person name="Jiang F."/>
            <person name="Liu H."/>
            <person name="Zhao H."/>
            <person name="Xu D."/>
            <person name="Zhang Y."/>
        </authorList>
    </citation>
    <scope>NUCLEOTIDE SEQUENCE [LARGE SCALE GENOMIC DNA]</scope>
    <source>
        <strain evidence="2">cv. Yunnan</strain>
        <tissue evidence="1">Leaves</tissue>
    </source>
</reference>
<accession>A0ACB9HR12</accession>